<dbReference type="EMBL" id="CAJVQB010010916">
    <property type="protein sequence ID" value="CAG8743856.1"/>
    <property type="molecule type" value="Genomic_DNA"/>
</dbReference>
<reference evidence="1 2" key="1">
    <citation type="submission" date="2021-06" db="EMBL/GenBank/DDBJ databases">
        <authorList>
            <person name="Kallberg Y."/>
            <person name="Tangrot J."/>
            <person name="Rosling A."/>
        </authorList>
    </citation>
    <scope>NUCLEOTIDE SEQUENCE [LARGE SCALE GENOMIC DNA]</scope>
    <source>
        <strain evidence="1 2">120-4 pot B 10/14</strain>
    </source>
</reference>
<feature type="non-terminal residue" evidence="1">
    <location>
        <position position="1"/>
    </location>
</feature>
<evidence type="ECO:0000313" key="2">
    <source>
        <dbReference type="Proteomes" id="UP000789901"/>
    </source>
</evidence>
<sequence length="484" mass="54855">PIPFDTSSPVNIKDVSRSVNHAVFQTAEYLLATSASMKMTEINNSQIIPQEAKDFFKNNSTWSLLKFLQYRERTESFTYEKDKEHMFYKSLLTMISDEQAQLCLLNFEREKISKSVDSFWSEIEKKHLKDNIEKGSLGYIIDIIDDSAEDSKIARKFLSNELKSFVTSSLNRDCSHVETSQDHSNFHTPDHSKKSRTDMLNVSFDEYTNAVNAINSVQNDKESAHTNPLWWGVLDFCEENVSPSPSFPRAKNFISANEIIRLMNMTQNAILEENAKISESAKSLLDALLLSDIVSLQLLAKECGARGVVGVRDLLQRSACKMQDVDNQKIIQDHLADVDADDDVTIYIGRCIEDTYEWISRFHGQCQSERTVDMFLVGPCAKTPQVIFTYGENHSDSDRRDKTDRFGTSRVGKACDFLYWSSSREAGNEWGKSSAGESTKSNDVDIDTIFSSSRNENSFLSSFPNQRRSVRSLGLGLGVLTNER</sequence>
<protein>
    <submittedName>
        <fullName evidence="1">6792_t:CDS:1</fullName>
    </submittedName>
</protein>
<organism evidence="1 2">
    <name type="scientific">Gigaspora margarita</name>
    <dbReference type="NCBI Taxonomy" id="4874"/>
    <lineage>
        <taxon>Eukaryota</taxon>
        <taxon>Fungi</taxon>
        <taxon>Fungi incertae sedis</taxon>
        <taxon>Mucoromycota</taxon>
        <taxon>Glomeromycotina</taxon>
        <taxon>Glomeromycetes</taxon>
        <taxon>Diversisporales</taxon>
        <taxon>Gigasporaceae</taxon>
        <taxon>Gigaspora</taxon>
    </lineage>
</organism>
<name>A0ABN7VAB4_GIGMA</name>
<proteinExistence type="predicted"/>
<accession>A0ABN7VAB4</accession>
<keyword evidence="2" id="KW-1185">Reference proteome</keyword>
<evidence type="ECO:0000313" key="1">
    <source>
        <dbReference type="EMBL" id="CAG8743856.1"/>
    </source>
</evidence>
<dbReference type="Proteomes" id="UP000789901">
    <property type="component" value="Unassembled WGS sequence"/>
</dbReference>
<comment type="caution">
    <text evidence="1">The sequence shown here is derived from an EMBL/GenBank/DDBJ whole genome shotgun (WGS) entry which is preliminary data.</text>
</comment>
<gene>
    <name evidence="1" type="ORF">GMARGA_LOCUS15662</name>
</gene>